<comment type="caution">
    <text evidence="3">The sequence shown here is derived from an EMBL/GenBank/DDBJ whole genome shotgun (WGS) entry which is preliminary data.</text>
</comment>
<dbReference type="EMBL" id="PYNF01000006">
    <property type="protein sequence ID" value="PSU99325.1"/>
    <property type="molecule type" value="Genomic_DNA"/>
</dbReference>
<gene>
    <name evidence="3" type="ORF">C9J27_10215</name>
</gene>
<sequence length="231" mass="26768">MKDRYDYIDLLKGFGILLVVWGHTDKFLFKEIYAFHMPLFVFLAGMFSFKQKKLKDILFEKSKSLLIPFFIFSFSWWVITLILLKIDESNQFSLALSRIFHILGGSGQNSIFPLANVAIWFLPYLFTTFIIHYFNSKLNFKLQLIGALFIGSLGFVMSYIGIPLPYSADTAFTLYPFFYIGSIFLDNKNKNSINLSITTIPFLLVIYYFSYTNNSVVDTSSNNIGNPFLFY</sequence>
<dbReference type="PANTHER" id="PTHR37312">
    <property type="entry name" value="MEMBRANE-BOUND ACYLTRANSFERASE YKRP-RELATED"/>
    <property type="match status" value="1"/>
</dbReference>
<evidence type="ECO:0000256" key="1">
    <source>
        <dbReference type="SAM" id="Phobius"/>
    </source>
</evidence>
<evidence type="ECO:0000313" key="3">
    <source>
        <dbReference type="EMBL" id="PSU99325.1"/>
    </source>
</evidence>
<dbReference type="InterPro" id="IPR052734">
    <property type="entry name" value="Nod_factor_acetyltransferase"/>
</dbReference>
<dbReference type="PANTHER" id="PTHR37312:SF1">
    <property type="entry name" value="MEMBRANE-BOUND ACYLTRANSFERASE YKRP-RELATED"/>
    <property type="match status" value="1"/>
</dbReference>
<feature type="transmembrane region" description="Helical" evidence="1">
    <location>
        <begin position="32"/>
        <end position="49"/>
    </location>
</feature>
<feature type="transmembrane region" description="Helical" evidence="1">
    <location>
        <begin position="142"/>
        <end position="160"/>
    </location>
</feature>
<protein>
    <recommendedName>
        <fullName evidence="2">Acyltransferase 3 domain-containing protein</fullName>
    </recommendedName>
</protein>
<feature type="domain" description="Acyltransferase 3" evidence="2">
    <location>
        <begin position="6"/>
        <end position="220"/>
    </location>
</feature>
<feature type="transmembrane region" description="Helical" evidence="1">
    <location>
        <begin position="166"/>
        <end position="185"/>
    </location>
</feature>
<dbReference type="RefSeq" id="WP_146147111.1">
    <property type="nucleotide sequence ID" value="NZ_PYNF01000006.1"/>
</dbReference>
<reference evidence="3 4" key="1">
    <citation type="submission" date="2018-01" db="EMBL/GenBank/DDBJ databases">
        <title>Whole genome sequencing of Histamine producing bacteria.</title>
        <authorList>
            <person name="Butler K."/>
        </authorList>
    </citation>
    <scope>NUCLEOTIDE SEQUENCE [LARGE SCALE GENOMIC DNA]</scope>
    <source>
        <strain evidence="3 4">FS-7.2</strain>
    </source>
</reference>
<keyword evidence="1" id="KW-0472">Membrane</keyword>
<proteinExistence type="predicted"/>
<evidence type="ECO:0000313" key="4">
    <source>
        <dbReference type="Proteomes" id="UP000241426"/>
    </source>
</evidence>
<dbReference type="AlphaFoldDB" id="A0A2T3KJ42"/>
<accession>A0A2T3KJ42</accession>
<dbReference type="GO" id="GO:0016747">
    <property type="term" value="F:acyltransferase activity, transferring groups other than amino-acyl groups"/>
    <property type="evidence" value="ECO:0007669"/>
    <property type="project" value="InterPro"/>
</dbReference>
<feature type="transmembrane region" description="Helical" evidence="1">
    <location>
        <begin position="192"/>
        <end position="211"/>
    </location>
</feature>
<keyword evidence="1" id="KW-0812">Transmembrane</keyword>
<dbReference type="Proteomes" id="UP000241426">
    <property type="component" value="Unassembled WGS sequence"/>
</dbReference>
<dbReference type="InterPro" id="IPR002656">
    <property type="entry name" value="Acyl_transf_3_dom"/>
</dbReference>
<feature type="non-terminal residue" evidence="3">
    <location>
        <position position="231"/>
    </location>
</feature>
<feature type="transmembrane region" description="Helical" evidence="1">
    <location>
        <begin position="65"/>
        <end position="84"/>
    </location>
</feature>
<evidence type="ECO:0000259" key="2">
    <source>
        <dbReference type="Pfam" id="PF01757"/>
    </source>
</evidence>
<name>A0A2T3KJ42_9GAMM</name>
<feature type="transmembrane region" description="Helical" evidence="1">
    <location>
        <begin position="117"/>
        <end position="135"/>
    </location>
</feature>
<keyword evidence="1" id="KW-1133">Transmembrane helix</keyword>
<dbReference type="Pfam" id="PF01757">
    <property type="entry name" value="Acyl_transf_3"/>
    <property type="match status" value="1"/>
</dbReference>
<organism evidence="3 4">
    <name type="scientific">Photobacterium kishitanii</name>
    <dbReference type="NCBI Taxonomy" id="318456"/>
    <lineage>
        <taxon>Bacteria</taxon>
        <taxon>Pseudomonadati</taxon>
        <taxon>Pseudomonadota</taxon>
        <taxon>Gammaproteobacteria</taxon>
        <taxon>Vibrionales</taxon>
        <taxon>Vibrionaceae</taxon>
        <taxon>Photobacterium</taxon>
    </lineage>
</organism>